<protein>
    <recommendedName>
        <fullName evidence="1">Integrase catalytic domain-containing protein</fullName>
    </recommendedName>
</protein>
<proteinExistence type="predicted"/>
<evidence type="ECO:0000313" key="2">
    <source>
        <dbReference type="EMBL" id="KAK8772456.1"/>
    </source>
</evidence>
<reference evidence="2 3" key="1">
    <citation type="journal article" date="2023" name="Arcadia Sci">
        <title>De novo assembly of a long-read Amblyomma americanum tick genome.</title>
        <authorList>
            <person name="Chou S."/>
            <person name="Poskanzer K.E."/>
            <person name="Rollins M."/>
            <person name="Thuy-Boun P.S."/>
        </authorList>
    </citation>
    <scope>NUCLEOTIDE SEQUENCE [LARGE SCALE GENOMIC DNA]</scope>
    <source>
        <strain evidence="2">F_SG_1</strain>
        <tissue evidence="2">Salivary glands</tissue>
    </source>
</reference>
<dbReference type="Proteomes" id="UP001321473">
    <property type="component" value="Unassembled WGS sequence"/>
</dbReference>
<dbReference type="InterPro" id="IPR036397">
    <property type="entry name" value="RNaseH_sf"/>
</dbReference>
<dbReference type="InterPro" id="IPR001584">
    <property type="entry name" value="Integrase_cat-core"/>
</dbReference>
<accession>A0AAQ4ECI6</accession>
<dbReference type="EMBL" id="JARKHS020018278">
    <property type="protein sequence ID" value="KAK8772456.1"/>
    <property type="molecule type" value="Genomic_DNA"/>
</dbReference>
<keyword evidence="3" id="KW-1185">Reference proteome</keyword>
<dbReference type="PANTHER" id="PTHR37984">
    <property type="entry name" value="PROTEIN CBG26694"/>
    <property type="match status" value="1"/>
</dbReference>
<gene>
    <name evidence="2" type="ORF">V5799_024296</name>
</gene>
<organism evidence="2 3">
    <name type="scientific">Amblyomma americanum</name>
    <name type="common">Lone star tick</name>
    <dbReference type="NCBI Taxonomy" id="6943"/>
    <lineage>
        <taxon>Eukaryota</taxon>
        <taxon>Metazoa</taxon>
        <taxon>Ecdysozoa</taxon>
        <taxon>Arthropoda</taxon>
        <taxon>Chelicerata</taxon>
        <taxon>Arachnida</taxon>
        <taxon>Acari</taxon>
        <taxon>Parasitiformes</taxon>
        <taxon>Ixodida</taxon>
        <taxon>Ixodoidea</taxon>
        <taxon>Ixodidae</taxon>
        <taxon>Amblyomminae</taxon>
        <taxon>Amblyomma</taxon>
    </lineage>
</organism>
<sequence length="194" mass="22136">MSRDVDNYVRGCQSRQRYYASTGVQHGSLNPHMPKQAPFDAIAMDHVGPVYTEDANKYFITAVDVTTRFIITRAVPDKSTGHVLRFLDEDVLFAFETPKTVVTDNDRVFTSRSATRYFTEKSIHHRLTVPYAPETNGLVERATAKILSVLRKNLNGNMDNWSEYLKETTFQLNNQPHVGLQISTFDLLYSCVPR</sequence>
<evidence type="ECO:0000313" key="3">
    <source>
        <dbReference type="Proteomes" id="UP001321473"/>
    </source>
</evidence>
<dbReference type="GO" id="GO:0015074">
    <property type="term" value="P:DNA integration"/>
    <property type="evidence" value="ECO:0007669"/>
    <property type="project" value="InterPro"/>
</dbReference>
<dbReference type="InterPro" id="IPR050951">
    <property type="entry name" value="Retrovirus_Pol_polyprotein"/>
</dbReference>
<dbReference type="Pfam" id="PF00665">
    <property type="entry name" value="rve"/>
    <property type="match status" value="1"/>
</dbReference>
<dbReference type="PROSITE" id="PS50994">
    <property type="entry name" value="INTEGRASE"/>
    <property type="match status" value="1"/>
</dbReference>
<dbReference type="GO" id="GO:0003676">
    <property type="term" value="F:nucleic acid binding"/>
    <property type="evidence" value="ECO:0007669"/>
    <property type="project" value="InterPro"/>
</dbReference>
<comment type="caution">
    <text evidence="2">The sequence shown here is derived from an EMBL/GenBank/DDBJ whole genome shotgun (WGS) entry which is preliminary data.</text>
</comment>
<dbReference type="AlphaFoldDB" id="A0AAQ4ECI6"/>
<dbReference type="PANTHER" id="PTHR37984:SF5">
    <property type="entry name" value="PROTEIN NYNRIN-LIKE"/>
    <property type="match status" value="1"/>
</dbReference>
<evidence type="ECO:0000259" key="1">
    <source>
        <dbReference type="PROSITE" id="PS50994"/>
    </source>
</evidence>
<dbReference type="Gene3D" id="3.30.420.10">
    <property type="entry name" value="Ribonuclease H-like superfamily/Ribonuclease H"/>
    <property type="match status" value="1"/>
</dbReference>
<feature type="domain" description="Integrase catalytic" evidence="1">
    <location>
        <begin position="34"/>
        <end position="194"/>
    </location>
</feature>
<name>A0AAQ4ECI6_AMBAM</name>
<dbReference type="InterPro" id="IPR012337">
    <property type="entry name" value="RNaseH-like_sf"/>
</dbReference>
<dbReference type="SUPFAM" id="SSF53098">
    <property type="entry name" value="Ribonuclease H-like"/>
    <property type="match status" value="1"/>
</dbReference>